<feature type="compositionally biased region" description="Basic residues" evidence="1">
    <location>
        <begin position="584"/>
        <end position="600"/>
    </location>
</feature>
<dbReference type="SMART" id="SM00408">
    <property type="entry name" value="IGc2"/>
    <property type="match status" value="1"/>
</dbReference>
<feature type="region of interest" description="Disordered" evidence="1">
    <location>
        <begin position="572"/>
        <end position="637"/>
    </location>
</feature>
<sequence>MKRHWWAFTLTLSLAFTCSGLQLAPCQSGVVAVLENSDSFSFTCDQYSDAVTWYYKTRTSLEQTIGTCNASSCQLNTGIPSGLFRLIFVNASSSRLSLSNQVTARRYGITYRCADSQANPQCQVNVVSHAVVPPSGLTFATTRWNLQGSSNITSVYSSLGRYSCSWTKRRETGQVTVIPGVTLTLTPNISDTSNTQNRTGTCTFSKGLPTDDGNLHIQCGDLACPTTYSKYNMQPGSIRAGKHEAQLHVQYRELPPSRLALTANPSTVSEGQQVIFDCSADGRPTPFMTLYNQVLDKEVTRQYSPLSHIMSRAQCEDAGHYTCTASNGVGSDQAEDVTLLVLCKSCFSFASANPRGENGQSGPMELPAVNFVGDPVSLNFNTTAYPSPHLHSFTFLGPDNTANGSNVDLTNITMNVSLSAEAAESSTTVLAIGLGAGLALTLPDRRHCLRLAVAGREWKLPCADKNWTLSTYLFLGSVVPVPVVPYELPDVEGEMDHVYSEANEDNRRDTTFLPETSKAAGQMAEPTPAPNFGKGRHQTDGMKNKPCELASRLMQWKEIWIMCIQEANEDNRPDTTFLTETPKRAGKKPKRQHGKPTKHQQRSEEIHLEPVQDQQSSGHEYENTAYEAPLYQNTMEK</sequence>
<reference evidence="4 5" key="1">
    <citation type="journal article" date="2023" name="Sci. Data">
        <title>Genome assembly of the Korean intertidal mud-creeper Batillaria attramentaria.</title>
        <authorList>
            <person name="Patra A.K."/>
            <person name="Ho P.T."/>
            <person name="Jun S."/>
            <person name="Lee S.J."/>
            <person name="Kim Y."/>
            <person name="Won Y.J."/>
        </authorList>
    </citation>
    <scope>NUCLEOTIDE SEQUENCE [LARGE SCALE GENOMIC DNA]</scope>
    <source>
        <strain evidence="4">Wonlab-2016</strain>
    </source>
</reference>
<dbReference type="InterPro" id="IPR003598">
    <property type="entry name" value="Ig_sub2"/>
</dbReference>
<keyword evidence="5" id="KW-1185">Reference proteome</keyword>
<accession>A0ABD0KEH4</accession>
<evidence type="ECO:0000256" key="1">
    <source>
        <dbReference type="SAM" id="MobiDB-lite"/>
    </source>
</evidence>
<dbReference type="SMART" id="SM00409">
    <property type="entry name" value="IG"/>
    <property type="match status" value="1"/>
</dbReference>
<dbReference type="InterPro" id="IPR036179">
    <property type="entry name" value="Ig-like_dom_sf"/>
</dbReference>
<dbReference type="PANTHER" id="PTHR46013">
    <property type="entry name" value="VASCULAR CELL ADHESION MOLECULE 1"/>
    <property type="match status" value="1"/>
</dbReference>
<dbReference type="PANTHER" id="PTHR46013:SF4">
    <property type="entry name" value="B-CELL RECEPTOR CD22-RELATED"/>
    <property type="match status" value="1"/>
</dbReference>
<feature type="domain" description="Ig-like" evidence="3">
    <location>
        <begin position="256"/>
        <end position="338"/>
    </location>
</feature>
<dbReference type="AlphaFoldDB" id="A0ABD0KEH4"/>
<dbReference type="InterPro" id="IPR003599">
    <property type="entry name" value="Ig_sub"/>
</dbReference>
<evidence type="ECO:0000256" key="2">
    <source>
        <dbReference type="SAM" id="SignalP"/>
    </source>
</evidence>
<evidence type="ECO:0000313" key="4">
    <source>
        <dbReference type="EMBL" id="KAK7485506.1"/>
    </source>
</evidence>
<name>A0ABD0KEH4_9CAEN</name>
<dbReference type="InterPro" id="IPR007110">
    <property type="entry name" value="Ig-like_dom"/>
</dbReference>
<dbReference type="InterPro" id="IPR013783">
    <property type="entry name" value="Ig-like_fold"/>
</dbReference>
<dbReference type="EMBL" id="JACVVK020000193">
    <property type="protein sequence ID" value="KAK7485506.1"/>
    <property type="molecule type" value="Genomic_DNA"/>
</dbReference>
<comment type="caution">
    <text evidence="4">The sequence shown here is derived from an EMBL/GenBank/DDBJ whole genome shotgun (WGS) entry which is preliminary data.</text>
</comment>
<evidence type="ECO:0000259" key="3">
    <source>
        <dbReference type="PROSITE" id="PS50835"/>
    </source>
</evidence>
<organism evidence="4 5">
    <name type="scientific">Batillaria attramentaria</name>
    <dbReference type="NCBI Taxonomy" id="370345"/>
    <lineage>
        <taxon>Eukaryota</taxon>
        <taxon>Metazoa</taxon>
        <taxon>Spiralia</taxon>
        <taxon>Lophotrochozoa</taxon>
        <taxon>Mollusca</taxon>
        <taxon>Gastropoda</taxon>
        <taxon>Caenogastropoda</taxon>
        <taxon>Sorbeoconcha</taxon>
        <taxon>Cerithioidea</taxon>
        <taxon>Batillariidae</taxon>
        <taxon>Batillaria</taxon>
    </lineage>
</organism>
<gene>
    <name evidence="4" type="ORF">BaRGS_00023194</name>
</gene>
<dbReference type="Proteomes" id="UP001519460">
    <property type="component" value="Unassembled WGS sequence"/>
</dbReference>
<feature type="region of interest" description="Disordered" evidence="1">
    <location>
        <begin position="518"/>
        <end position="541"/>
    </location>
</feature>
<feature type="chain" id="PRO_5044805106" description="Ig-like domain-containing protein" evidence="2">
    <location>
        <begin position="21"/>
        <end position="637"/>
    </location>
</feature>
<feature type="compositionally biased region" description="Basic and acidic residues" evidence="1">
    <location>
        <begin position="601"/>
        <end position="610"/>
    </location>
</feature>
<dbReference type="PROSITE" id="PS50835">
    <property type="entry name" value="IG_LIKE"/>
    <property type="match status" value="1"/>
</dbReference>
<proteinExistence type="predicted"/>
<evidence type="ECO:0000313" key="5">
    <source>
        <dbReference type="Proteomes" id="UP001519460"/>
    </source>
</evidence>
<feature type="signal peptide" evidence="2">
    <location>
        <begin position="1"/>
        <end position="20"/>
    </location>
</feature>
<dbReference type="SUPFAM" id="SSF48726">
    <property type="entry name" value="Immunoglobulin"/>
    <property type="match status" value="1"/>
</dbReference>
<dbReference type="Pfam" id="PF13895">
    <property type="entry name" value="Ig_2"/>
    <property type="match status" value="1"/>
</dbReference>
<protein>
    <recommendedName>
        <fullName evidence="3">Ig-like domain-containing protein</fullName>
    </recommendedName>
</protein>
<dbReference type="Gene3D" id="2.60.40.10">
    <property type="entry name" value="Immunoglobulins"/>
    <property type="match status" value="1"/>
</dbReference>
<keyword evidence="2" id="KW-0732">Signal</keyword>